<accession>A0A081ACA5</accession>
<name>A0A081ACA5_PHYNI</name>
<proteinExistence type="predicted"/>
<protein>
    <submittedName>
        <fullName evidence="2">Uncharacterized protein</fullName>
    </submittedName>
</protein>
<dbReference type="AlphaFoldDB" id="A0A081ACA5"/>
<gene>
    <name evidence="2" type="ORF">F444_08076</name>
</gene>
<comment type="caution">
    <text evidence="2">The sequence shown here is derived from an EMBL/GenBank/DDBJ whole genome shotgun (WGS) entry which is preliminary data.</text>
</comment>
<evidence type="ECO:0000313" key="2">
    <source>
        <dbReference type="EMBL" id="ETO76516.1"/>
    </source>
</evidence>
<dbReference type="EMBL" id="ANJA01001530">
    <property type="protein sequence ID" value="ETO76516.1"/>
    <property type="molecule type" value="Genomic_DNA"/>
</dbReference>
<dbReference type="Proteomes" id="UP000028582">
    <property type="component" value="Unassembled WGS sequence"/>
</dbReference>
<organism evidence="2 3">
    <name type="scientific">Phytophthora nicotianae P1976</name>
    <dbReference type="NCBI Taxonomy" id="1317066"/>
    <lineage>
        <taxon>Eukaryota</taxon>
        <taxon>Sar</taxon>
        <taxon>Stramenopiles</taxon>
        <taxon>Oomycota</taxon>
        <taxon>Peronosporomycetes</taxon>
        <taxon>Peronosporales</taxon>
        <taxon>Peronosporaceae</taxon>
        <taxon>Phytophthora</taxon>
    </lineage>
</organism>
<feature type="region of interest" description="Disordered" evidence="1">
    <location>
        <begin position="1"/>
        <end position="22"/>
    </location>
</feature>
<sequence length="224" mass="24829">MEHAQTDIRQKDEQEAKQETRHDVWGDVHIMREAESFARRVVSDEVARFTQQRGICGGVCLFGLGLNSKAACERALNLHRVSVVASKGKVRLTTRSSVEAAGGCLDDGVHIGQRHRLGQLNDEQVCLAVGNHSLSLCGRDKHIQVVGAHNMGLGARHFGKKWLQPGSVWNDHGRHRVLNGTLHVGACPTRKLRNVLRGQRWQKEQAHNLCLLGCRCLGAQHALK</sequence>
<evidence type="ECO:0000256" key="1">
    <source>
        <dbReference type="SAM" id="MobiDB-lite"/>
    </source>
</evidence>
<evidence type="ECO:0000313" key="3">
    <source>
        <dbReference type="Proteomes" id="UP000028582"/>
    </source>
</evidence>
<reference evidence="2 3" key="1">
    <citation type="submission" date="2013-11" db="EMBL/GenBank/DDBJ databases">
        <title>The Genome Sequence of Phytophthora parasitica P1976.</title>
        <authorList>
            <consortium name="The Broad Institute Genomics Platform"/>
            <person name="Russ C."/>
            <person name="Tyler B."/>
            <person name="Panabieres F."/>
            <person name="Shan W."/>
            <person name="Tripathy S."/>
            <person name="Grunwald N."/>
            <person name="Machado M."/>
            <person name="Johnson C.S."/>
            <person name="Walker B."/>
            <person name="Young S."/>
            <person name="Zeng Q."/>
            <person name="Gargeya S."/>
            <person name="Fitzgerald M."/>
            <person name="Haas B."/>
            <person name="Abouelleil A."/>
            <person name="Allen A.W."/>
            <person name="Alvarado L."/>
            <person name="Arachchi H.M."/>
            <person name="Berlin A.M."/>
            <person name="Chapman S.B."/>
            <person name="Gainer-Dewar J."/>
            <person name="Goldberg J."/>
            <person name="Griggs A."/>
            <person name="Gujja S."/>
            <person name="Hansen M."/>
            <person name="Howarth C."/>
            <person name="Imamovic A."/>
            <person name="Ireland A."/>
            <person name="Larimer J."/>
            <person name="McCowan C."/>
            <person name="Murphy C."/>
            <person name="Pearson M."/>
            <person name="Poon T.W."/>
            <person name="Priest M."/>
            <person name="Roberts A."/>
            <person name="Saif S."/>
            <person name="Shea T."/>
            <person name="Sisk P."/>
            <person name="Sykes S."/>
            <person name="Wortman J."/>
            <person name="Nusbaum C."/>
            <person name="Birren B."/>
        </authorList>
    </citation>
    <scope>NUCLEOTIDE SEQUENCE [LARGE SCALE GENOMIC DNA]</scope>
    <source>
        <strain evidence="2 3">P1976</strain>
    </source>
</reference>